<dbReference type="STRING" id="388950.GCA_001611675_02550"/>
<evidence type="ECO:0000256" key="4">
    <source>
        <dbReference type="ARBA" id="ARBA00022741"/>
    </source>
</evidence>
<feature type="transmembrane region" description="Helical" evidence="9">
    <location>
        <begin position="371"/>
        <end position="392"/>
    </location>
</feature>
<dbReference type="AlphaFoldDB" id="A0A1I7J5M2"/>
<dbReference type="GO" id="GO:0000166">
    <property type="term" value="F:nucleotide binding"/>
    <property type="evidence" value="ECO:0007669"/>
    <property type="project" value="UniProtKB-KW"/>
</dbReference>
<dbReference type="Proteomes" id="UP000182491">
    <property type="component" value="Unassembled WGS sequence"/>
</dbReference>
<evidence type="ECO:0000256" key="7">
    <source>
        <dbReference type="ARBA" id="ARBA00023136"/>
    </source>
</evidence>
<evidence type="ECO:0000256" key="8">
    <source>
        <dbReference type="SAM" id="Coils"/>
    </source>
</evidence>
<name>A0A1I7J5M2_9BACT</name>
<accession>A0A1I7J5M2</accession>
<dbReference type="EMBL" id="FPCA01000003">
    <property type="protein sequence ID" value="SFU80505.1"/>
    <property type="molecule type" value="Genomic_DNA"/>
</dbReference>
<feature type="coiled-coil region" evidence="8">
    <location>
        <begin position="179"/>
        <end position="223"/>
    </location>
</feature>
<comment type="subcellular location">
    <subcellularLocation>
        <location evidence="1">Cell membrane</location>
    </subcellularLocation>
</comment>
<dbReference type="Pfam" id="PF18967">
    <property type="entry name" value="PycTM"/>
    <property type="match status" value="1"/>
</dbReference>
<keyword evidence="7 9" id="KW-0472">Membrane</keyword>
<keyword evidence="2" id="KW-1003">Cell membrane</keyword>
<feature type="transmembrane region" description="Helical" evidence="9">
    <location>
        <begin position="276"/>
        <end position="300"/>
    </location>
</feature>
<keyword evidence="6" id="KW-0051">Antiviral defense</keyword>
<evidence type="ECO:0000313" key="12">
    <source>
        <dbReference type="Proteomes" id="UP000182491"/>
    </source>
</evidence>
<protein>
    <recommendedName>
        <fullName evidence="10">Pycsar effector protein domain-containing protein</fullName>
    </recommendedName>
</protein>
<feature type="domain" description="Pycsar effector protein" evidence="10">
    <location>
        <begin position="243"/>
        <end position="386"/>
    </location>
</feature>
<evidence type="ECO:0000256" key="5">
    <source>
        <dbReference type="ARBA" id="ARBA00022989"/>
    </source>
</evidence>
<reference evidence="12" key="1">
    <citation type="submission" date="2016-10" db="EMBL/GenBank/DDBJ databases">
        <authorList>
            <person name="Varghese N."/>
        </authorList>
    </citation>
    <scope>NUCLEOTIDE SEQUENCE [LARGE SCALE GENOMIC DNA]</scope>
    <source>
        <strain evidence="12">DSM 18820</strain>
    </source>
</reference>
<evidence type="ECO:0000256" key="3">
    <source>
        <dbReference type="ARBA" id="ARBA00022692"/>
    </source>
</evidence>
<evidence type="ECO:0000259" key="10">
    <source>
        <dbReference type="Pfam" id="PF18967"/>
    </source>
</evidence>
<sequence>MMEDDILQRAHVYVERQLPMDGVSETAGFDLEHTRTLVAVAEVIGRFCDFNEDDMRILLLAAWLHDLCYGESGELLDDSKILPVTEFLESSGLSKPEITKIKQSIAATQYPQQPKDALEEALCDAVSSFFASDDYLEQAEKRAKDVAPTKIGQFDWIDRQRALLKKHYYFTKYAKRAFSNGKEANLNLLKQKRKDLKKDNVELEALWEENVDLKKDLKKEKEQKVSKGIETMFRTTMASHLQLSVIADSKANMMISVNAIIASIMISSFFSEFEGVPHLIVPSILLTIVCVVTVICALLSTRPNIKNTTRPEDKIDFLFFGDFVQLNSDTYREGIRNIMRDHNLLYNSMADNIYLQGKVLSRKYRLLKLSYTVFAVGFALVLASYLVAWLFFDRG</sequence>
<evidence type="ECO:0000256" key="1">
    <source>
        <dbReference type="ARBA" id="ARBA00004236"/>
    </source>
</evidence>
<keyword evidence="4" id="KW-0547">Nucleotide-binding</keyword>
<evidence type="ECO:0000256" key="2">
    <source>
        <dbReference type="ARBA" id="ARBA00022475"/>
    </source>
</evidence>
<keyword evidence="12" id="KW-1185">Reference proteome</keyword>
<evidence type="ECO:0000313" key="11">
    <source>
        <dbReference type="EMBL" id="SFU80505.1"/>
    </source>
</evidence>
<dbReference type="Gene3D" id="1.10.3210.10">
    <property type="entry name" value="Hypothetical protein af1432"/>
    <property type="match status" value="1"/>
</dbReference>
<organism evidence="11 12">
    <name type="scientific">Pontibacter akesuensis</name>
    <dbReference type="NCBI Taxonomy" id="388950"/>
    <lineage>
        <taxon>Bacteria</taxon>
        <taxon>Pseudomonadati</taxon>
        <taxon>Bacteroidota</taxon>
        <taxon>Cytophagia</taxon>
        <taxon>Cytophagales</taxon>
        <taxon>Hymenobacteraceae</taxon>
        <taxon>Pontibacter</taxon>
    </lineage>
</organism>
<proteinExistence type="predicted"/>
<keyword evidence="3 9" id="KW-0812">Transmembrane</keyword>
<dbReference type="RefSeq" id="WP_068838460.1">
    <property type="nucleotide sequence ID" value="NZ_BMXC01000003.1"/>
</dbReference>
<keyword evidence="8" id="KW-0175">Coiled coil</keyword>
<dbReference type="InterPro" id="IPR043760">
    <property type="entry name" value="PycTM_dom"/>
</dbReference>
<evidence type="ECO:0000256" key="9">
    <source>
        <dbReference type="SAM" id="Phobius"/>
    </source>
</evidence>
<dbReference type="OrthoDB" id="5728337at2"/>
<dbReference type="GO" id="GO:0051607">
    <property type="term" value="P:defense response to virus"/>
    <property type="evidence" value="ECO:0007669"/>
    <property type="project" value="UniProtKB-KW"/>
</dbReference>
<keyword evidence="5 9" id="KW-1133">Transmembrane helix</keyword>
<dbReference type="SUPFAM" id="SSF109604">
    <property type="entry name" value="HD-domain/PDEase-like"/>
    <property type="match status" value="1"/>
</dbReference>
<dbReference type="GO" id="GO:0005886">
    <property type="term" value="C:plasma membrane"/>
    <property type="evidence" value="ECO:0007669"/>
    <property type="project" value="UniProtKB-SubCell"/>
</dbReference>
<gene>
    <name evidence="11" type="ORF">SAMN04487941_2515</name>
</gene>
<evidence type="ECO:0000256" key="6">
    <source>
        <dbReference type="ARBA" id="ARBA00023118"/>
    </source>
</evidence>